<dbReference type="Gene3D" id="3.30.479.10">
    <property type="entry name" value="6-pyruvoyl tetrahydropterin synthase/QueD"/>
    <property type="match status" value="1"/>
</dbReference>
<comment type="cofactor">
    <cofactor evidence="9 10">
        <name>Zn(2+)</name>
        <dbReference type="ChEBI" id="CHEBI:29105"/>
    </cofactor>
    <text evidence="9 10">Binds 1 zinc ion per subunit.</text>
</comment>
<dbReference type="AlphaFoldDB" id="A0A2Z3HZ88"/>
<evidence type="ECO:0000256" key="4">
    <source>
        <dbReference type="ARBA" id="ARBA00018141"/>
    </source>
</evidence>
<comment type="function">
    <text evidence="1">Catalyzes the conversion of 7,8-dihydroneopterin triphosphate (H2NTP) to 6-carboxy-5,6,7,8-tetrahydropterin (CPH4) and acetaldehyde.</text>
</comment>
<feature type="binding site" evidence="10">
    <location>
        <position position="35"/>
    </location>
    <ligand>
        <name>Zn(2+)</name>
        <dbReference type="ChEBI" id="CHEBI:29105"/>
    </ligand>
</feature>
<dbReference type="SUPFAM" id="SSF55620">
    <property type="entry name" value="Tetrahydrobiopterin biosynthesis enzymes-like"/>
    <property type="match status" value="1"/>
</dbReference>
<dbReference type="GO" id="GO:0008616">
    <property type="term" value="P:tRNA queuosine(34) biosynthetic process"/>
    <property type="evidence" value="ECO:0007669"/>
    <property type="project" value="UniProtKB-KW"/>
</dbReference>
<feature type="binding site" evidence="10">
    <location>
        <position position="33"/>
    </location>
    <ligand>
        <name>Zn(2+)</name>
        <dbReference type="ChEBI" id="CHEBI:29105"/>
    </ligand>
</feature>
<name>A0A2Z3HZ88_9CAUL</name>
<evidence type="ECO:0000313" key="11">
    <source>
        <dbReference type="EMBL" id="AWM78099.1"/>
    </source>
</evidence>
<evidence type="ECO:0000256" key="2">
    <source>
        <dbReference type="ARBA" id="ARBA00005061"/>
    </source>
</evidence>
<dbReference type="GO" id="GO:0070497">
    <property type="term" value="F:6-carboxytetrahydropterin synthase activity"/>
    <property type="evidence" value="ECO:0007669"/>
    <property type="project" value="UniProtKB-EC"/>
</dbReference>
<keyword evidence="6 9" id="KW-0862">Zinc</keyword>
<dbReference type="InterPro" id="IPR038418">
    <property type="entry name" value="6-PTP_synth/QueD_sf"/>
</dbReference>
<organism evidence="11 12">
    <name type="scientific">Phenylobacterium parvum</name>
    <dbReference type="NCBI Taxonomy" id="2201350"/>
    <lineage>
        <taxon>Bacteria</taxon>
        <taxon>Pseudomonadati</taxon>
        <taxon>Pseudomonadota</taxon>
        <taxon>Alphaproteobacteria</taxon>
        <taxon>Caulobacterales</taxon>
        <taxon>Caulobacteraceae</taxon>
        <taxon>Phenylobacterium</taxon>
    </lineage>
</organism>
<dbReference type="EC" id="4.-.-.-" evidence="9"/>
<comment type="catalytic activity">
    <reaction evidence="8 9">
        <text>7,8-dihydroneopterin 3'-triphosphate + H2O = 6-carboxy-5,6,7,8-tetrahydropterin + triphosphate + acetaldehyde + 2 H(+)</text>
        <dbReference type="Rhea" id="RHEA:27966"/>
        <dbReference type="ChEBI" id="CHEBI:15343"/>
        <dbReference type="ChEBI" id="CHEBI:15377"/>
        <dbReference type="ChEBI" id="CHEBI:15378"/>
        <dbReference type="ChEBI" id="CHEBI:18036"/>
        <dbReference type="ChEBI" id="CHEBI:58462"/>
        <dbReference type="ChEBI" id="CHEBI:61032"/>
        <dbReference type="EC" id="4.1.2.50"/>
    </reaction>
</comment>
<dbReference type="Pfam" id="PF01242">
    <property type="entry name" value="PTPS"/>
    <property type="match status" value="1"/>
</dbReference>
<dbReference type="KEGG" id="phb:HYN04_10240"/>
<dbReference type="GO" id="GO:0046872">
    <property type="term" value="F:metal ion binding"/>
    <property type="evidence" value="ECO:0007669"/>
    <property type="project" value="UniProtKB-KW"/>
</dbReference>
<dbReference type="InterPro" id="IPR007115">
    <property type="entry name" value="6-PTP_synth/QueD"/>
</dbReference>
<comment type="pathway">
    <text evidence="2 9">Purine metabolism; 7-cyano-7-deazaguanine biosynthesis.</text>
</comment>
<reference evidence="12" key="1">
    <citation type="submission" date="2018-05" db="EMBL/GenBank/DDBJ databases">
        <title>Genome sequencing of Phenylobacterium sp. HYN0004.</title>
        <authorList>
            <person name="Yi H."/>
            <person name="Baek C."/>
        </authorList>
    </citation>
    <scope>NUCLEOTIDE SEQUENCE [LARGE SCALE GENOMIC DNA]</scope>
    <source>
        <strain evidence="12">HYN0004</strain>
    </source>
</reference>
<evidence type="ECO:0000256" key="1">
    <source>
        <dbReference type="ARBA" id="ARBA00002285"/>
    </source>
</evidence>
<comment type="similarity">
    <text evidence="3 9">Belongs to the PTPS family. QueD subfamily.</text>
</comment>
<accession>A0A2Z3HZ88</accession>
<evidence type="ECO:0000256" key="7">
    <source>
        <dbReference type="ARBA" id="ARBA00023239"/>
    </source>
</evidence>
<evidence type="ECO:0000256" key="10">
    <source>
        <dbReference type="PIRSR" id="PIRSR006113-2"/>
    </source>
</evidence>
<gene>
    <name evidence="11" type="ORF">HYN04_10240</name>
</gene>
<dbReference type="EMBL" id="CP029479">
    <property type="protein sequence ID" value="AWM78099.1"/>
    <property type="molecule type" value="Genomic_DNA"/>
</dbReference>
<dbReference type="PANTHER" id="PTHR12589">
    <property type="entry name" value="PYRUVOYL TETRAHYDROBIOPTERIN SYNTHASE"/>
    <property type="match status" value="1"/>
</dbReference>
<dbReference type="UniPathway" id="UPA00391"/>
<keyword evidence="5 9" id="KW-0479">Metal-binding</keyword>
<evidence type="ECO:0000313" key="12">
    <source>
        <dbReference type="Proteomes" id="UP000247763"/>
    </source>
</evidence>
<evidence type="ECO:0000256" key="9">
    <source>
        <dbReference type="PIRNR" id="PIRNR006113"/>
    </source>
</evidence>
<sequence length="124" mass="13523">MTQRQFEITKAATFDAAHYLTEGPEDRPYRRLHGHSFRVEASVRGAADGPVGWVADLADLDSDLRAAAGELDHGLLNDTPGLERPTLETLCAWFADRLAARYPGLSRITVSRPTLGESCTLTLG</sequence>
<keyword evidence="12" id="KW-1185">Reference proteome</keyword>
<dbReference type="OrthoDB" id="9804698at2"/>
<dbReference type="PIRSF" id="PIRSF006113">
    <property type="entry name" value="PTP_synth"/>
    <property type="match status" value="1"/>
</dbReference>
<evidence type="ECO:0000256" key="8">
    <source>
        <dbReference type="ARBA" id="ARBA00048807"/>
    </source>
</evidence>
<evidence type="ECO:0000256" key="5">
    <source>
        <dbReference type="ARBA" id="ARBA00022723"/>
    </source>
</evidence>
<protein>
    <recommendedName>
        <fullName evidence="4 9">6-carboxy-5,6,7,8-tetrahydropterin synthase</fullName>
        <ecNumber evidence="9">4.-.-.-</ecNumber>
    </recommendedName>
</protein>
<feature type="binding site" evidence="10">
    <location>
        <position position="18"/>
    </location>
    <ligand>
        <name>Zn(2+)</name>
        <dbReference type="ChEBI" id="CHEBI:29105"/>
    </ligand>
</feature>
<keyword evidence="9" id="KW-0671">Queuosine biosynthesis</keyword>
<evidence type="ECO:0000256" key="6">
    <source>
        <dbReference type="ARBA" id="ARBA00022833"/>
    </source>
</evidence>
<evidence type="ECO:0000256" key="3">
    <source>
        <dbReference type="ARBA" id="ARBA00008900"/>
    </source>
</evidence>
<proteinExistence type="inferred from homology"/>
<dbReference type="Proteomes" id="UP000247763">
    <property type="component" value="Chromosome"/>
</dbReference>
<dbReference type="PANTHER" id="PTHR12589:SF7">
    <property type="entry name" value="6-PYRUVOYL TETRAHYDROBIOPTERIN SYNTHASE"/>
    <property type="match status" value="1"/>
</dbReference>
<keyword evidence="7 9" id="KW-0456">Lyase</keyword>
<dbReference type="RefSeq" id="WP_110450665.1">
    <property type="nucleotide sequence ID" value="NZ_CP029479.1"/>
</dbReference>